<evidence type="ECO:0000313" key="2">
    <source>
        <dbReference type="Proteomes" id="UP001328733"/>
    </source>
</evidence>
<dbReference type="InterPro" id="IPR002636">
    <property type="entry name" value="DUF29"/>
</dbReference>
<dbReference type="Proteomes" id="UP001328733">
    <property type="component" value="Unassembled WGS sequence"/>
</dbReference>
<comment type="caution">
    <text evidence="1">The sequence shown here is derived from an EMBL/GenBank/DDBJ whole genome shotgun (WGS) entry which is preliminary data.</text>
</comment>
<dbReference type="PANTHER" id="PTHR34235">
    <property type="entry name" value="SLR1203 PROTEIN-RELATED"/>
    <property type="match status" value="1"/>
</dbReference>
<name>A0AAW9QNP3_9CHRO</name>
<keyword evidence="2" id="KW-1185">Reference proteome</keyword>
<accession>A0AAW9QNP3</accession>
<reference evidence="1 2" key="1">
    <citation type="submission" date="2024-01" db="EMBL/GenBank/DDBJ databases">
        <title>Genomic insights into the taxonomy and metabolism of the cyanobacterium Pannus brasiliensis CCIBt3594.</title>
        <authorList>
            <person name="Machado M."/>
            <person name="Botero N.B."/>
            <person name="Andreote A.P.D."/>
            <person name="Feitosa A.M.T."/>
            <person name="Popin R."/>
            <person name="Sivonen K."/>
            <person name="Fiore M.F."/>
        </authorList>
    </citation>
    <scope>NUCLEOTIDE SEQUENCE [LARGE SCALE GENOMIC DNA]</scope>
    <source>
        <strain evidence="1 2">CCIBt3594</strain>
    </source>
</reference>
<protein>
    <submittedName>
        <fullName evidence="1">DUF29 domain-containing protein</fullName>
    </submittedName>
</protein>
<dbReference type="Gene3D" id="1.20.1220.20">
    <property type="entry name" value="Uncharcterised protein PF01724"/>
    <property type="match status" value="1"/>
</dbReference>
<dbReference type="PANTHER" id="PTHR34235:SF3">
    <property type="entry name" value="SLR1203 PROTEIN"/>
    <property type="match status" value="1"/>
</dbReference>
<sequence>MDARNSIDSRTLYERDYAIWLETTIEQLKRGQFSRLDLENLVEELEGMVRSDRRALESYLTRLFEHFLKLAYWKSEREYNRRGWTGKITNFRIQIARLLEDSPSLKPYLEKVFQRSYRDARKIFLKTTGLDPREIPAEPIATLEEVLDEDWFPDV</sequence>
<dbReference type="AlphaFoldDB" id="A0AAW9QNP3"/>
<proteinExistence type="predicted"/>
<organism evidence="1 2">
    <name type="scientific">Pannus brasiliensis CCIBt3594</name>
    <dbReference type="NCBI Taxonomy" id="1427578"/>
    <lineage>
        <taxon>Bacteria</taxon>
        <taxon>Bacillati</taxon>
        <taxon>Cyanobacteriota</taxon>
        <taxon>Cyanophyceae</taxon>
        <taxon>Oscillatoriophycideae</taxon>
        <taxon>Chroococcales</taxon>
        <taxon>Microcystaceae</taxon>
        <taxon>Pannus</taxon>
    </lineage>
</organism>
<dbReference type="Pfam" id="PF01724">
    <property type="entry name" value="DUF29"/>
    <property type="match status" value="1"/>
</dbReference>
<dbReference type="EMBL" id="JBAFSM010000005">
    <property type="protein sequence ID" value="MEG3436361.1"/>
    <property type="molecule type" value="Genomic_DNA"/>
</dbReference>
<gene>
    <name evidence="1" type="ORF">V0288_04445</name>
</gene>
<evidence type="ECO:0000313" key="1">
    <source>
        <dbReference type="EMBL" id="MEG3436361.1"/>
    </source>
</evidence>
<dbReference type="RefSeq" id="WP_332863816.1">
    <property type="nucleotide sequence ID" value="NZ_JBAFSM010000005.1"/>
</dbReference>